<dbReference type="GO" id="GO:0043565">
    <property type="term" value="F:sequence-specific DNA binding"/>
    <property type="evidence" value="ECO:0007669"/>
    <property type="project" value="InterPro"/>
</dbReference>
<keyword evidence="3" id="KW-0804">Transcription</keyword>
<reference evidence="5 6" key="1">
    <citation type="submission" date="2014-07" db="EMBL/GenBank/DDBJ databases">
        <title>Genome of Chryseobacterium luteum DSM 18605.</title>
        <authorList>
            <person name="Stropko S.J."/>
            <person name="Pipes S.E."/>
            <person name="Newman J.D."/>
        </authorList>
    </citation>
    <scope>NUCLEOTIDE SEQUENCE [LARGE SCALE GENOMIC DNA]</scope>
    <source>
        <strain evidence="5 6">DSM 18605</strain>
    </source>
</reference>
<evidence type="ECO:0000256" key="3">
    <source>
        <dbReference type="ARBA" id="ARBA00023163"/>
    </source>
</evidence>
<dbReference type="EMBL" id="JPRO01000010">
    <property type="protein sequence ID" value="KFF02773.1"/>
    <property type="molecule type" value="Genomic_DNA"/>
</dbReference>
<dbReference type="PROSITE" id="PS00041">
    <property type="entry name" value="HTH_ARAC_FAMILY_1"/>
    <property type="match status" value="1"/>
</dbReference>
<keyword evidence="6" id="KW-1185">Reference proteome</keyword>
<dbReference type="OrthoDB" id="1156172at2"/>
<evidence type="ECO:0000259" key="4">
    <source>
        <dbReference type="PROSITE" id="PS01124"/>
    </source>
</evidence>
<sequence>MIFEFTSKPNFDFIAEFSAQFDIPVFDNCLTIPASMGKGYIKKIVFGTDFRLIIHRYKLNEDFTIKRNASLERNDLISIFFYNNENLIDLVYNQDQRVPFSQNNESAIQLTTSDMNSVIKFPANSEIYKCIVGITSEKLATLLRIEKPNSIIQKITSGKDSFTYFESMNQEMLRNLKQLFEINVENNLSNFYYQIKVQELLYHLFDKLLQRVNLPHQLINNADVEKLLVLRNIILEDLSKPPVLGALSKLIGMSETKMKQLFKQTFGDTIYNYYQKIRMEEAAFLLKQAGYSVSDVGYQLGFSNLSHFSRLFEKQFGITPKKYSVVG</sequence>
<dbReference type="InterPro" id="IPR018060">
    <property type="entry name" value="HTH_AraC"/>
</dbReference>
<dbReference type="PANTHER" id="PTHR47893:SF1">
    <property type="entry name" value="REGULATORY PROTEIN PCHR"/>
    <property type="match status" value="1"/>
</dbReference>
<protein>
    <submittedName>
        <fullName evidence="5">AraC family transcriptional regulator</fullName>
    </submittedName>
</protein>
<dbReference type="STRING" id="421531.IX38_12440"/>
<dbReference type="AlphaFoldDB" id="A0A085ZEA9"/>
<evidence type="ECO:0000256" key="2">
    <source>
        <dbReference type="ARBA" id="ARBA00023125"/>
    </source>
</evidence>
<evidence type="ECO:0000313" key="6">
    <source>
        <dbReference type="Proteomes" id="UP000028703"/>
    </source>
</evidence>
<evidence type="ECO:0000256" key="1">
    <source>
        <dbReference type="ARBA" id="ARBA00023015"/>
    </source>
</evidence>
<keyword evidence="2" id="KW-0238">DNA-binding</keyword>
<dbReference type="PROSITE" id="PS01124">
    <property type="entry name" value="HTH_ARAC_FAMILY_2"/>
    <property type="match status" value="1"/>
</dbReference>
<proteinExistence type="predicted"/>
<accession>A0A085ZEA9</accession>
<keyword evidence="1" id="KW-0805">Transcription regulation</keyword>
<dbReference type="SUPFAM" id="SSF46689">
    <property type="entry name" value="Homeodomain-like"/>
    <property type="match status" value="1"/>
</dbReference>
<dbReference type="eggNOG" id="COG2207">
    <property type="taxonomic scope" value="Bacteria"/>
</dbReference>
<evidence type="ECO:0000313" key="5">
    <source>
        <dbReference type="EMBL" id="KFF02773.1"/>
    </source>
</evidence>
<comment type="caution">
    <text evidence="5">The sequence shown here is derived from an EMBL/GenBank/DDBJ whole genome shotgun (WGS) entry which is preliminary data.</text>
</comment>
<dbReference type="SMART" id="SM00342">
    <property type="entry name" value="HTH_ARAC"/>
    <property type="match status" value="1"/>
</dbReference>
<dbReference type="Gene3D" id="1.10.10.60">
    <property type="entry name" value="Homeodomain-like"/>
    <property type="match status" value="1"/>
</dbReference>
<gene>
    <name evidence="5" type="ORF">IX38_12440</name>
</gene>
<dbReference type="InterPro" id="IPR053142">
    <property type="entry name" value="PchR_regulatory_protein"/>
</dbReference>
<dbReference type="InterPro" id="IPR020449">
    <property type="entry name" value="Tscrpt_reg_AraC-type_HTH"/>
</dbReference>
<organism evidence="5 6">
    <name type="scientific">Chryseobacterium luteum</name>
    <dbReference type="NCBI Taxonomy" id="421531"/>
    <lineage>
        <taxon>Bacteria</taxon>
        <taxon>Pseudomonadati</taxon>
        <taxon>Bacteroidota</taxon>
        <taxon>Flavobacteriia</taxon>
        <taxon>Flavobacteriales</taxon>
        <taxon>Weeksellaceae</taxon>
        <taxon>Chryseobacterium group</taxon>
        <taxon>Chryseobacterium</taxon>
    </lineage>
</organism>
<dbReference type="PANTHER" id="PTHR47893">
    <property type="entry name" value="REGULATORY PROTEIN PCHR"/>
    <property type="match status" value="1"/>
</dbReference>
<dbReference type="Pfam" id="PF12833">
    <property type="entry name" value="HTH_18"/>
    <property type="match status" value="1"/>
</dbReference>
<dbReference type="InterPro" id="IPR018062">
    <property type="entry name" value="HTH_AraC-typ_CS"/>
</dbReference>
<dbReference type="PRINTS" id="PR00032">
    <property type="entry name" value="HTHARAC"/>
</dbReference>
<dbReference type="GO" id="GO:0003700">
    <property type="term" value="F:DNA-binding transcription factor activity"/>
    <property type="evidence" value="ECO:0007669"/>
    <property type="project" value="InterPro"/>
</dbReference>
<dbReference type="Proteomes" id="UP000028703">
    <property type="component" value="Unassembled WGS sequence"/>
</dbReference>
<dbReference type="InterPro" id="IPR009057">
    <property type="entry name" value="Homeodomain-like_sf"/>
</dbReference>
<feature type="domain" description="HTH araC/xylS-type" evidence="4">
    <location>
        <begin position="228"/>
        <end position="326"/>
    </location>
</feature>
<name>A0A085ZEA9_9FLAO</name>